<evidence type="ECO:0000256" key="3">
    <source>
        <dbReference type="ARBA" id="ARBA00022691"/>
    </source>
</evidence>
<feature type="domain" description="Methyltransferase small" evidence="6">
    <location>
        <begin position="108"/>
        <end position="204"/>
    </location>
</feature>
<keyword evidence="1 5" id="KW-0489">Methyltransferase</keyword>
<comment type="similarity">
    <text evidence="5">Belongs to the protein N5-glutamine methyltransferase family. PrmC subfamily.</text>
</comment>
<feature type="binding site" evidence="5">
    <location>
        <position position="196"/>
    </location>
    <ligand>
        <name>S-adenosyl-L-methionine</name>
        <dbReference type="ChEBI" id="CHEBI:59789"/>
    </ligand>
</feature>
<feature type="binding site" evidence="5">
    <location>
        <begin position="196"/>
        <end position="199"/>
    </location>
    <ligand>
        <name>substrate</name>
    </ligand>
</feature>
<dbReference type="NCBIfam" id="TIGR03534">
    <property type="entry name" value="RF_mod_PrmC"/>
    <property type="match status" value="1"/>
</dbReference>
<keyword evidence="3 5" id="KW-0949">S-adenosyl-L-methionine</keyword>
<feature type="domain" description="Release factor glutamine methyltransferase N-terminal" evidence="7">
    <location>
        <begin position="10"/>
        <end position="86"/>
    </location>
</feature>
<dbReference type="PANTHER" id="PTHR18895:SF74">
    <property type="entry name" value="MTRF1L RELEASE FACTOR GLUTAMINE METHYLTRANSFERASE"/>
    <property type="match status" value="1"/>
</dbReference>
<dbReference type="FunFam" id="3.40.50.150:FF:000053">
    <property type="entry name" value="Release factor glutamine methyltransferase"/>
    <property type="match status" value="1"/>
</dbReference>
<feature type="binding site" evidence="5">
    <location>
        <begin position="130"/>
        <end position="134"/>
    </location>
    <ligand>
        <name>S-adenosyl-L-methionine</name>
        <dbReference type="ChEBI" id="CHEBI:59789"/>
    </ligand>
</feature>
<reference evidence="8 9" key="1">
    <citation type="journal article" date="2013" name="Genome Announc.">
        <title>Complete Genome Sequence of Glaciecola psychrophila Strain 170T.</title>
        <authorList>
            <person name="Yin J."/>
            <person name="Chen J."/>
            <person name="Liu G."/>
            <person name="Yu Y."/>
            <person name="Song L."/>
            <person name="Wang X."/>
            <person name="Qu X."/>
        </authorList>
    </citation>
    <scope>NUCLEOTIDE SEQUENCE [LARGE SCALE GENOMIC DNA]</scope>
    <source>
        <strain evidence="8 9">170</strain>
    </source>
</reference>
<evidence type="ECO:0000256" key="4">
    <source>
        <dbReference type="ARBA" id="ARBA00048391"/>
    </source>
</evidence>
<accession>M4RRS0</accession>
<dbReference type="KEGG" id="gps:C427_3244"/>
<protein>
    <recommendedName>
        <fullName evidence="5">Release factor glutamine methyltransferase</fullName>
        <shortName evidence="5">RF MTase</shortName>
        <ecNumber evidence="5">2.1.1.297</ecNumber>
    </recommendedName>
    <alternativeName>
        <fullName evidence="5">N5-glutamine methyltransferase PrmC</fullName>
    </alternativeName>
    <alternativeName>
        <fullName evidence="5">Protein-(glutamine-N5) MTase PrmC</fullName>
    </alternativeName>
    <alternativeName>
        <fullName evidence="5">Protein-glutamine N-methyltransferase PrmC</fullName>
    </alternativeName>
</protein>
<dbReference type="InterPro" id="IPR019874">
    <property type="entry name" value="RF_methyltr_PrmC"/>
</dbReference>
<dbReference type="GO" id="GO:0032259">
    <property type="term" value="P:methylation"/>
    <property type="evidence" value="ECO:0007669"/>
    <property type="project" value="UniProtKB-KW"/>
</dbReference>
<dbReference type="AlphaFoldDB" id="M4RRS0"/>
<dbReference type="EC" id="2.1.1.297" evidence="5"/>
<proteinExistence type="inferred from homology"/>
<dbReference type="GO" id="GO:0102559">
    <property type="term" value="F:peptide chain release factor N(5)-glutamine methyltransferase activity"/>
    <property type="evidence" value="ECO:0007669"/>
    <property type="project" value="UniProtKB-EC"/>
</dbReference>
<dbReference type="CDD" id="cd02440">
    <property type="entry name" value="AdoMet_MTases"/>
    <property type="match status" value="1"/>
</dbReference>
<dbReference type="InterPro" id="IPR007848">
    <property type="entry name" value="Small_mtfrase_dom"/>
</dbReference>
<feature type="binding site" evidence="5">
    <location>
        <position position="153"/>
    </location>
    <ligand>
        <name>S-adenosyl-L-methionine</name>
        <dbReference type="ChEBI" id="CHEBI:59789"/>
    </ligand>
</feature>
<dbReference type="InterPro" id="IPR002052">
    <property type="entry name" value="DNA_methylase_N6_adenine_CS"/>
</dbReference>
<organism evidence="8 9">
    <name type="scientific">Paraglaciecola psychrophila 170</name>
    <dbReference type="NCBI Taxonomy" id="1129794"/>
    <lineage>
        <taxon>Bacteria</taxon>
        <taxon>Pseudomonadati</taxon>
        <taxon>Pseudomonadota</taxon>
        <taxon>Gammaproteobacteria</taxon>
        <taxon>Alteromonadales</taxon>
        <taxon>Alteromonadaceae</taxon>
        <taxon>Paraglaciecola</taxon>
    </lineage>
</organism>
<comment type="catalytic activity">
    <reaction evidence="4 5">
        <text>L-glutaminyl-[peptide chain release factor] + S-adenosyl-L-methionine = N(5)-methyl-L-glutaminyl-[peptide chain release factor] + S-adenosyl-L-homocysteine + H(+)</text>
        <dbReference type="Rhea" id="RHEA:42896"/>
        <dbReference type="Rhea" id="RHEA-COMP:10271"/>
        <dbReference type="Rhea" id="RHEA-COMP:10272"/>
        <dbReference type="ChEBI" id="CHEBI:15378"/>
        <dbReference type="ChEBI" id="CHEBI:30011"/>
        <dbReference type="ChEBI" id="CHEBI:57856"/>
        <dbReference type="ChEBI" id="CHEBI:59789"/>
        <dbReference type="ChEBI" id="CHEBI:61891"/>
        <dbReference type="EC" id="2.1.1.297"/>
    </reaction>
</comment>
<dbReference type="InterPro" id="IPR050320">
    <property type="entry name" value="N5-glutamine_MTase"/>
</dbReference>
<evidence type="ECO:0000256" key="1">
    <source>
        <dbReference type="ARBA" id="ARBA00022603"/>
    </source>
</evidence>
<keyword evidence="2 5" id="KW-0808">Transferase</keyword>
<dbReference type="HAMAP" id="MF_02126">
    <property type="entry name" value="RF_methyltr_PrmC"/>
    <property type="match status" value="1"/>
</dbReference>
<sequence length="288" mass="32407">MDNLSFTIAQALSWAREQFSFHSVSDDGLYDSAAIDSKVLLATCLHCEVIYLHTWPEKLLDKMQMKIFQEFVMQRSLGHPVAHIIGYRDFWSLRLKVSPATLIPRPETELLVEIALQLNLAEHSKVLDLGTGTGAIALALATENPQWMVTGLDKNTEAVALAQDNASMHKLERVKFIQSDWFSAVTQQQFDLIVTNPPYIENNNRYLNQGDVRFEPSSALISGMDGLDDIRLIISQSKYYLADNGWLVIEHGYQQSEQVSDVLKAHGFNKIRSETDLNGLPRVTLGSN</sequence>
<dbReference type="GO" id="GO:0003676">
    <property type="term" value="F:nucleic acid binding"/>
    <property type="evidence" value="ECO:0007669"/>
    <property type="project" value="InterPro"/>
</dbReference>
<dbReference type="Gene3D" id="3.40.50.150">
    <property type="entry name" value="Vaccinia Virus protein VP39"/>
    <property type="match status" value="1"/>
</dbReference>
<name>M4RRS0_9ALTE</name>
<evidence type="ECO:0000259" key="6">
    <source>
        <dbReference type="Pfam" id="PF05175"/>
    </source>
</evidence>
<dbReference type="NCBIfam" id="TIGR00536">
    <property type="entry name" value="hemK_fam"/>
    <property type="match status" value="1"/>
</dbReference>
<dbReference type="Pfam" id="PF05175">
    <property type="entry name" value="MTS"/>
    <property type="match status" value="1"/>
</dbReference>
<evidence type="ECO:0000313" key="8">
    <source>
        <dbReference type="EMBL" id="AGH45353.1"/>
    </source>
</evidence>
<evidence type="ECO:0000256" key="2">
    <source>
        <dbReference type="ARBA" id="ARBA00022679"/>
    </source>
</evidence>
<evidence type="ECO:0000256" key="5">
    <source>
        <dbReference type="HAMAP-Rule" id="MF_02126"/>
    </source>
</evidence>
<comment type="function">
    <text evidence="5">Methylates the class 1 translation termination release factors RF1/PrfA and RF2/PrfB on the glutamine residue of the universally conserved GGQ motif.</text>
</comment>
<evidence type="ECO:0000313" key="9">
    <source>
        <dbReference type="Proteomes" id="UP000011864"/>
    </source>
</evidence>
<dbReference type="InterPro" id="IPR029063">
    <property type="entry name" value="SAM-dependent_MTases_sf"/>
</dbReference>
<dbReference type="Pfam" id="PF17827">
    <property type="entry name" value="PrmC_N"/>
    <property type="match status" value="1"/>
</dbReference>
<feature type="binding site" evidence="5">
    <location>
        <position position="181"/>
    </location>
    <ligand>
        <name>S-adenosyl-L-methionine</name>
        <dbReference type="ChEBI" id="CHEBI:59789"/>
    </ligand>
</feature>
<evidence type="ECO:0000259" key="7">
    <source>
        <dbReference type="Pfam" id="PF17827"/>
    </source>
</evidence>
<keyword evidence="9" id="KW-1185">Reference proteome</keyword>
<dbReference type="SUPFAM" id="SSF53335">
    <property type="entry name" value="S-adenosyl-L-methionine-dependent methyltransferases"/>
    <property type="match status" value="1"/>
</dbReference>
<gene>
    <name evidence="5" type="primary">prmC</name>
    <name evidence="8" type="ORF">C427_3244</name>
</gene>
<dbReference type="EMBL" id="CP003837">
    <property type="protein sequence ID" value="AGH45353.1"/>
    <property type="molecule type" value="Genomic_DNA"/>
</dbReference>
<dbReference type="PATRIC" id="fig|1129794.4.peg.3224"/>
<dbReference type="PROSITE" id="PS00092">
    <property type="entry name" value="N6_MTASE"/>
    <property type="match status" value="1"/>
</dbReference>
<dbReference type="STRING" id="1129794.C427_3244"/>
<dbReference type="InterPro" id="IPR040758">
    <property type="entry name" value="PrmC_N"/>
</dbReference>
<dbReference type="Gene3D" id="1.10.8.10">
    <property type="entry name" value="DNA helicase RuvA subunit, C-terminal domain"/>
    <property type="match status" value="1"/>
</dbReference>
<dbReference type="PANTHER" id="PTHR18895">
    <property type="entry name" value="HEMK METHYLTRANSFERASE"/>
    <property type="match status" value="1"/>
</dbReference>
<dbReference type="HOGENOM" id="CLU_018398_3_1_6"/>
<dbReference type="Proteomes" id="UP000011864">
    <property type="component" value="Chromosome"/>
</dbReference>
<dbReference type="eggNOG" id="COG2890">
    <property type="taxonomic scope" value="Bacteria"/>
</dbReference>
<dbReference type="InterPro" id="IPR004556">
    <property type="entry name" value="HemK-like"/>
</dbReference>